<dbReference type="Proteomes" id="UP000247523">
    <property type="component" value="Unassembled WGS sequence"/>
</dbReference>
<dbReference type="RefSeq" id="WP_110291824.1">
    <property type="nucleotide sequence ID" value="NZ_QICS01000014.1"/>
</dbReference>
<dbReference type="SMART" id="SM00635">
    <property type="entry name" value="BID_2"/>
    <property type="match status" value="1"/>
</dbReference>
<feature type="chain" id="PRO_5038794255" evidence="1">
    <location>
        <begin position="29"/>
        <end position="241"/>
    </location>
</feature>
<feature type="signal peptide" evidence="1">
    <location>
        <begin position="1"/>
        <end position="28"/>
    </location>
</feature>
<accession>A0A318EN85</accession>
<evidence type="ECO:0000313" key="3">
    <source>
        <dbReference type="EMBL" id="PXV85992.1"/>
    </source>
</evidence>
<dbReference type="Gene3D" id="2.60.40.1080">
    <property type="match status" value="1"/>
</dbReference>
<keyword evidence="1" id="KW-0732">Signal</keyword>
<name>A0A318EN85_9FIRM</name>
<dbReference type="SUPFAM" id="SSF49373">
    <property type="entry name" value="Invasin/intimin cell-adhesion fragments"/>
    <property type="match status" value="1"/>
</dbReference>
<proteinExistence type="predicted"/>
<gene>
    <name evidence="3" type="ORF">C8E03_11470</name>
</gene>
<protein>
    <submittedName>
        <fullName evidence="3">Ig-like protein group 2</fullName>
    </submittedName>
</protein>
<dbReference type="AlphaFoldDB" id="A0A318EN85"/>
<sequence>MIWKSISRFIKAFTISLIMALTIPSALPAVTSVTIVEAAVKLNKSSATILVGKTLKLKMRGISSKKKVTWKSSNSKVATVSSSGVVTSLKSGTVKIYAKVNKKTYKCTVKVINNQYKQNAPALKKLESGLIHFYPMKVYYSNGALHYVARIYNRKPFRISSVSNIKLAVTVPDGSDEGLLIAEKIESSIDLTVLNSNMKLNPGKYVTYDFVFTGSEVLEKDFDLTSISKIYYVAQYDFSYD</sequence>
<dbReference type="EMBL" id="QICS01000014">
    <property type="protein sequence ID" value="PXV85992.1"/>
    <property type="molecule type" value="Genomic_DNA"/>
</dbReference>
<dbReference type="InterPro" id="IPR008964">
    <property type="entry name" value="Invasin/intimin_cell_adhesion"/>
</dbReference>
<evidence type="ECO:0000256" key="1">
    <source>
        <dbReference type="SAM" id="SignalP"/>
    </source>
</evidence>
<dbReference type="Pfam" id="PF02368">
    <property type="entry name" value="Big_2"/>
    <property type="match status" value="1"/>
</dbReference>
<organism evidence="3 4">
    <name type="scientific">Lachnotalea glycerini</name>
    <dbReference type="NCBI Taxonomy" id="1763509"/>
    <lineage>
        <taxon>Bacteria</taxon>
        <taxon>Bacillati</taxon>
        <taxon>Bacillota</taxon>
        <taxon>Clostridia</taxon>
        <taxon>Lachnospirales</taxon>
        <taxon>Lachnospiraceae</taxon>
        <taxon>Lachnotalea</taxon>
    </lineage>
</organism>
<evidence type="ECO:0000313" key="4">
    <source>
        <dbReference type="Proteomes" id="UP000247523"/>
    </source>
</evidence>
<comment type="caution">
    <text evidence="3">The sequence shown here is derived from an EMBL/GenBank/DDBJ whole genome shotgun (WGS) entry which is preliminary data.</text>
</comment>
<dbReference type="InterPro" id="IPR003343">
    <property type="entry name" value="Big_2"/>
</dbReference>
<evidence type="ECO:0000259" key="2">
    <source>
        <dbReference type="SMART" id="SM00635"/>
    </source>
</evidence>
<feature type="domain" description="BIG2" evidence="2">
    <location>
        <begin position="36"/>
        <end position="110"/>
    </location>
</feature>
<reference evidence="3 4" key="1">
    <citation type="submission" date="2018-05" db="EMBL/GenBank/DDBJ databases">
        <title>Genomic Encyclopedia of Type Strains, Phase IV (KMG-IV): sequencing the most valuable type-strain genomes for metagenomic binning, comparative biology and taxonomic classification.</title>
        <authorList>
            <person name="Goeker M."/>
        </authorList>
    </citation>
    <scope>NUCLEOTIDE SEQUENCE [LARGE SCALE GENOMIC DNA]</scope>
    <source>
        <strain evidence="3 4">DSM 28816</strain>
    </source>
</reference>